<evidence type="ECO:0000313" key="1">
    <source>
        <dbReference type="EMBL" id="KAK9010045.1"/>
    </source>
</evidence>
<organism evidence="1 2">
    <name type="scientific">Hibiscus sabdariffa</name>
    <name type="common">roselle</name>
    <dbReference type="NCBI Taxonomy" id="183260"/>
    <lineage>
        <taxon>Eukaryota</taxon>
        <taxon>Viridiplantae</taxon>
        <taxon>Streptophyta</taxon>
        <taxon>Embryophyta</taxon>
        <taxon>Tracheophyta</taxon>
        <taxon>Spermatophyta</taxon>
        <taxon>Magnoliopsida</taxon>
        <taxon>eudicotyledons</taxon>
        <taxon>Gunneridae</taxon>
        <taxon>Pentapetalae</taxon>
        <taxon>rosids</taxon>
        <taxon>malvids</taxon>
        <taxon>Malvales</taxon>
        <taxon>Malvaceae</taxon>
        <taxon>Malvoideae</taxon>
        <taxon>Hibiscus</taxon>
    </lineage>
</organism>
<dbReference type="EMBL" id="JBBPBN010000024">
    <property type="protein sequence ID" value="KAK9010045.1"/>
    <property type="molecule type" value="Genomic_DNA"/>
</dbReference>
<comment type="caution">
    <text evidence="1">The sequence shown here is derived from an EMBL/GenBank/DDBJ whole genome shotgun (WGS) entry which is preliminary data.</text>
</comment>
<proteinExistence type="predicted"/>
<keyword evidence="2" id="KW-1185">Reference proteome</keyword>
<accession>A0ABR2RAS2</accession>
<dbReference type="Proteomes" id="UP001396334">
    <property type="component" value="Unassembled WGS sequence"/>
</dbReference>
<reference evidence="1 2" key="1">
    <citation type="journal article" date="2024" name="G3 (Bethesda)">
        <title>Genome assembly of Hibiscus sabdariffa L. provides insights into metabolisms of medicinal natural products.</title>
        <authorList>
            <person name="Kim T."/>
        </authorList>
    </citation>
    <scope>NUCLEOTIDE SEQUENCE [LARGE SCALE GENOMIC DNA]</scope>
    <source>
        <strain evidence="1">TK-2024</strain>
        <tissue evidence="1">Old leaves</tissue>
    </source>
</reference>
<protein>
    <submittedName>
        <fullName evidence="1">Uncharacterized protein</fullName>
    </submittedName>
</protein>
<name>A0ABR2RAS2_9ROSI</name>
<sequence>MQEEELVRIPVVEDRSVLEESSCDRSLQGGNSLHDGINMVNDGHGEEGVHLLSNMGLLLVQVHQFEEIINFLRQIVYVISVLRCLVTGLDEMTSVVN</sequence>
<evidence type="ECO:0000313" key="2">
    <source>
        <dbReference type="Proteomes" id="UP001396334"/>
    </source>
</evidence>
<gene>
    <name evidence="1" type="ORF">V6N11_036562</name>
</gene>